<dbReference type="OrthoDB" id="4843574at2759"/>
<feature type="compositionally biased region" description="Low complexity" evidence="1">
    <location>
        <begin position="64"/>
        <end position="76"/>
    </location>
</feature>
<dbReference type="KEGG" id="trr:M419DRAFT_120303"/>
<protein>
    <submittedName>
        <fullName evidence="2">Uncharacterized protein</fullName>
    </submittedName>
</protein>
<dbReference type="Proteomes" id="UP000024376">
    <property type="component" value="Unassembled WGS sequence"/>
</dbReference>
<dbReference type="EMBL" id="KI911159">
    <property type="protein sequence ID" value="ETR98909.1"/>
    <property type="molecule type" value="Genomic_DNA"/>
</dbReference>
<reference evidence="3" key="1">
    <citation type="journal article" date="2013" name="Ind. Biotechnol.">
        <title>Comparative genomics analysis of Trichoderma reesei strains.</title>
        <authorList>
            <person name="Koike H."/>
            <person name="Aerts A."/>
            <person name="LaButti K."/>
            <person name="Grigoriev I.V."/>
            <person name="Baker S.E."/>
        </authorList>
    </citation>
    <scope>NUCLEOTIDE SEQUENCE [LARGE SCALE GENOMIC DNA]</scope>
    <source>
        <strain evidence="3">ATCC 56765 / BCRC 32924 / NRRL 11460 / Rut C-30</strain>
    </source>
</reference>
<feature type="region of interest" description="Disordered" evidence="1">
    <location>
        <begin position="41"/>
        <end position="88"/>
    </location>
</feature>
<organism evidence="2 3">
    <name type="scientific">Hypocrea jecorina (strain ATCC 56765 / BCRC 32924 / NRRL 11460 / Rut C-30)</name>
    <name type="common">Trichoderma reesei</name>
    <dbReference type="NCBI Taxonomy" id="1344414"/>
    <lineage>
        <taxon>Eukaryota</taxon>
        <taxon>Fungi</taxon>
        <taxon>Dikarya</taxon>
        <taxon>Ascomycota</taxon>
        <taxon>Pezizomycotina</taxon>
        <taxon>Sordariomycetes</taxon>
        <taxon>Hypocreomycetidae</taxon>
        <taxon>Hypocreales</taxon>
        <taxon>Hypocreaceae</taxon>
        <taxon>Trichoderma</taxon>
    </lineage>
</organism>
<accession>A0A024S0N7</accession>
<evidence type="ECO:0000256" key="1">
    <source>
        <dbReference type="SAM" id="MobiDB-lite"/>
    </source>
</evidence>
<evidence type="ECO:0000313" key="2">
    <source>
        <dbReference type="EMBL" id="ETR98909.1"/>
    </source>
</evidence>
<evidence type="ECO:0000313" key="3">
    <source>
        <dbReference type="Proteomes" id="UP000024376"/>
    </source>
</evidence>
<dbReference type="AlphaFoldDB" id="A0A024S0N7"/>
<dbReference type="HOGENOM" id="CLU_190160_0_0_1"/>
<proteinExistence type="predicted"/>
<sequence length="88" mass="9468">MPSKGQSWWARHCTPRPPINPVVACPCHHCFNMVAEELDYPKSSHSSQASTPAPSRPVSPTGRVSPASSPSVQQVPITTAHIEKAAKQ</sequence>
<feature type="compositionally biased region" description="Polar residues" evidence="1">
    <location>
        <begin position="43"/>
        <end position="53"/>
    </location>
</feature>
<name>A0A024S0N7_HYPJR</name>
<gene>
    <name evidence="2" type="ORF">M419DRAFT_120303</name>
</gene>